<organism evidence="4 5">
    <name type="scientific">Peptidiphaga gingivicola</name>
    <dbReference type="NCBI Taxonomy" id="2741497"/>
    <lineage>
        <taxon>Bacteria</taxon>
        <taxon>Bacillati</taxon>
        <taxon>Actinomycetota</taxon>
        <taxon>Actinomycetes</taxon>
        <taxon>Actinomycetales</taxon>
        <taxon>Actinomycetaceae</taxon>
        <taxon>Peptidiphaga</taxon>
    </lineage>
</organism>
<evidence type="ECO:0000256" key="2">
    <source>
        <dbReference type="PROSITE-ProRule" id="PRU00252"/>
    </source>
</evidence>
<dbReference type="Proteomes" id="UP000078368">
    <property type="component" value="Unassembled WGS sequence"/>
</dbReference>
<dbReference type="OrthoDB" id="4427276at2"/>
<dbReference type="GO" id="GO:0003697">
    <property type="term" value="F:single-stranded DNA binding"/>
    <property type="evidence" value="ECO:0007669"/>
    <property type="project" value="InterPro"/>
</dbReference>
<name>A0A179B308_9ACTO</name>
<dbReference type="Gene3D" id="2.40.50.140">
    <property type="entry name" value="Nucleic acid-binding proteins"/>
    <property type="match status" value="1"/>
</dbReference>
<comment type="caution">
    <text evidence="4">The sequence shown here is derived from an EMBL/GenBank/DDBJ whole genome shotgun (WGS) entry which is preliminary data.</text>
</comment>
<keyword evidence="1 2" id="KW-0238">DNA-binding</keyword>
<dbReference type="InterPro" id="IPR012340">
    <property type="entry name" value="NA-bd_OB-fold"/>
</dbReference>
<reference evidence="4 5" key="1">
    <citation type="submission" date="2016-04" db="EMBL/GenBank/DDBJ databases">
        <title>Peptidophaga gingivicola gen. nov., sp. nov., isolated from human subgingival plaque.</title>
        <authorList>
            <person name="Beall C.J."/>
            <person name="Mokrzan E.M."/>
            <person name="Griffen A.L."/>
            <person name="Leys E.J."/>
        </authorList>
    </citation>
    <scope>NUCLEOTIDE SEQUENCE [LARGE SCALE GENOMIC DNA]</scope>
    <source>
        <strain evidence="4 5">BA112</strain>
    </source>
</reference>
<dbReference type="CDD" id="cd04496">
    <property type="entry name" value="SSB_OBF"/>
    <property type="match status" value="1"/>
</dbReference>
<protein>
    <recommendedName>
        <fullName evidence="6">Single-stranded DNA-binding protein</fullName>
    </recommendedName>
</protein>
<accession>A0A179B308</accession>
<dbReference type="STRING" id="1823756.A4H34_10140"/>
<evidence type="ECO:0000256" key="1">
    <source>
        <dbReference type="ARBA" id="ARBA00023125"/>
    </source>
</evidence>
<evidence type="ECO:0000313" key="5">
    <source>
        <dbReference type="Proteomes" id="UP000078368"/>
    </source>
</evidence>
<evidence type="ECO:0000313" key="4">
    <source>
        <dbReference type="EMBL" id="OAP85434.1"/>
    </source>
</evidence>
<dbReference type="RefSeq" id="WP_064232008.1">
    <property type="nucleotide sequence ID" value="NZ_LVZK01000003.1"/>
</dbReference>
<keyword evidence="5" id="KW-1185">Reference proteome</keyword>
<proteinExistence type="predicted"/>
<dbReference type="EMBL" id="LVZK01000003">
    <property type="protein sequence ID" value="OAP85434.1"/>
    <property type="molecule type" value="Genomic_DNA"/>
</dbReference>
<sequence>MSNETYITVRGYAGADPVAYDNGNGLTTVVARVGVTARIRDRETHRYRDGTTSWYSVRCYGDLGLNVSRSVRRGTPVLVRGRLVERAWTAKDGAERTDLSIIADALGVELSSGVATFVKVRHTSVDSNGRPVPEARLEEGMSGGAAAAAAPKIAAEGQAPGTSTVVVRGGFSAAGKSDPESPFDGVEQTPSFAGRSGGAERGPYDSAPSLCDAEQFAASADPAGVLEKVAS</sequence>
<evidence type="ECO:0008006" key="6">
    <source>
        <dbReference type="Google" id="ProtNLM"/>
    </source>
</evidence>
<dbReference type="PROSITE" id="PS50935">
    <property type="entry name" value="SSB"/>
    <property type="match status" value="1"/>
</dbReference>
<dbReference type="Pfam" id="PF00436">
    <property type="entry name" value="SSB"/>
    <property type="match status" value="1"/>
</dbReference>
<dbReference type="SUPFAM" id="SSF50249">
    <property type="entry name" value="Nucleic acid-binding proteins"/>
    <property type="match status" value="1"/>
</dbReference>
<gene>
    <name evidence="4" type="ORF">A4H34_10140</name>
</gene>
<feature type="region of interest" description="Disordered" evidence="3">
    <location>
        <begin position="171"/>
        <end position="208"/>
    </location>
</feature>
<dbReference type="InterPro" id="IPR000424">
    <property type="entry name" value="Primosome_PriB/ssb"/>
</dbReference>
<evidence type="ECO:0000256" key="3">
    <source>
        <dbReference type="SAM" id="MobiDB-lite"/>
    </source>
</evidence>
<dbReference type="AlphaFoldDB" id="A0A179B308"/>